<keyword evidence="2" id="KW-1185">Reference proteome</keyword>
<dbReference type="InterPro" id="IPR036390">
    <property type="entry name" value="WH_DNA-bd_sf"/>
</dbReference>
<name>A0ABY1SBJ3_CALBS</name>
<comment type="caution">
    <text evidence="1">The sequence shown here is derived from an EMBL/GenBank/DDBJ whole genome shotgun (WGS) entry which is preliminary data.</text>
</comment>
<dbReference type="GeneID" id="31772095"/>
<evidence type="ECO:0008006" key="3">
    <source>
        <dbReference type="Google" id="ProtNLM"/>
    </source>
</evidence>
<dbReference type="RefSeq" id="WP_015907299.1">
    <property type="nucleotide sequence ID" value="NZ_FUZJ01000001.1"/>
</dbReference>
<dbReference type="SUPFAM" id="SSF46785">
    <property type="entry name" value="Winged helix' DNA-binding domain"/>
    <property type="match status" value="1"/>
</dbReference>
<sequence>MSNIIELETLLNSAQNNQEFEDLDNIEIKEFPQPMPAEVYRGMVGTIVKYLENFTEAAPEALLINLLVVFGAIVGKEAWIEVGGDRHYPNLFAVLVGDTASGRKGSSWSIIERVLEKADKNFVLNNLRNGTVSGEGIIYHVRDPIFKWDKNSETYEMIDPGVEDKRLLIIESEFASLLRVMKREGNTISPLLRNAWDGKYKLETLSKTNYTKATNAHISLIGHITFDELKKELSDVEKMNGFGNRFLWVCTRRSKLLPNPPLLPEDKLTGWGLLLRESISKAPKGLITKTPAAEEAWALIYEKYADKGEGETAALIGRAEAQILRLSLIYALLDGSEKITHEHICTARLVWEYCQKSVEFIFSEFNREKESSMVLNLLSALKEKPLSQSEIYEVFNKHINAKKMAYLLKKMSTKGYIEAKKERSNGRPKTRWYITPLGLKKLESSNIDFAS</sequence>
<dbReference type="Proteomes" id="UP000196803">
    <property type="component" value="Unassembled WGS sequence"/>
</dbReference>
<dbReference type="Gene3D" id="1.10.10.10">
    <property type="entry name" value="Winged helix-like DNA-binding domain superfamily/Winged helix DNA-binding domain"/>
    <property type="match status" value="1"/>
</dbReference>
<reference evidence="1 2" key="1">
    <citation type="submission" date="2017-05" db="EMBL/GenBank/DDBJ databases">
        <authorList>
            <person name="Varghese N."/>
            <person name="Submissions S."/>
        </authorList>
    </citation>
    <scope>NUCLEOTIDE SEQUENCE [LARGE SCALE GENOMIC DNA]</scope>
    <source>
        <strain evidence="1 2">MACB1020</strain>
    </source>
</reference>
<dbReference type="InterPro" id="IPR036388">
    <property type="entry name" value="WH-like_DNA-bd_sf"/>
</dbReference>
<dbReference type="EMBL" id="FXXC01000001">
    <property type="protein sequence ID" value="SMR94959.1"/>
    <property type="molecule type" value="Genomic_DNA"/>
</dbReference>
<gene>
    <name evidence="1" type="ORF">SAMN05216240_2364</name>
</gene>
<evidence type="ECO:0000313" key="2">
    <source>
        <dbReference type="Proteomes" id="UP000196803"/>
    </source>
</evidence>
<accession>A0ABY1SBJ3</accession>
<evidence type="ECO:0000313" key="1">
    <source>
        <dbReference type="EMBL" id="SMR94959.1"/>
    </source>
</evidence>
<organism evidence="1 2">
    <name type="scientific">Caldicellulosiruptor bescii</name>
    <name type="common">Anaerocellum thermophilum</name>
    <dbReference type="NCBI Taxonomy" id="31899"/>
    <lineage>
        <taxon>Bacteria</taxon>
        <taxon>Bacillati</taxon>
        <taxon>Bacillota</taxon>
        <taxon>Bacillota incertae sedis</taxon>
        <taxon>Caldicellulosiruptorales</taxon>
        <taxon>Caldicellulosiruptoraceae</taxon>
        <taxon>Caldicellulosiruptor</taxon>
    </lineage>
</organism>
<proteinExistence type="predicted"/>
<protein>
    <recommendedName>
        <fullName evidence="3">DUF3987 domain-containing protein</fullName>
    </recommendedName>
</protein>